<keyword evidence="6" id="KW-1185">Reference proteome</keyword>
<name>A0ABQ9HI42_9NEOP</name>
<proteinExistence type="predicted"/>
<protein>
    <recommendedName>
        <fullName evidence="4">DRBM domain-containing protein</fullName>
    </recommendedName>
</protein>
<dbReference type="EMBL" id="JARBHB010000005">
    <property type="protein sequence ID" value="KAJ8883940.1"/>
    <property type="molecule type" value="Genomic_DNA"/>
</dbReference>
<keyword evidence="3" id="KW-0812">Transmembrane</keyword>
<organism evidence="5 6">
    <name type="scientific">Dryococelus australis</name>
    <dbReference type="NCBI Taxonomy" id="614101"/>
    <lineage>
        <taxon>Eukaryota</taxon>
        <taxon>Metazoa</taxon>
        <taxon>Ecdysozoa</taxon>
        <taxon>Arthropoda</taxon>
        <taxon>Hexapoda</taxon>
        <taxon>Insecta</taxon>
        <taxon>Pterygota</taxon>
        <taxon>Neoptera</taxon>
        <taxon>Polyneoptera</taxon>
        <taxon>Phasmatodea</taxon>
        <taxon>Verophasmatodea</taxon>
        <taxon>Anareolatae</taxon>
        <taxon>Phasmatidae</taxon>
        <taxon>Eurycanthinae</taxon>
        <taxon>Dryococelus</taxon>
    </lineage>
</organism>
<comment type="caution">
    <text evidence="5">The sequence shown here is derived from an EMBL/GenBank/DDBJ whole genome shotgun (WGS) entry which is preliminary data.</text>
</comment>
<dbReference type="Pfam" id="PF00035">
    <property type="entry name" value="dsrm"/>
    <property type="match status" value="3"/>
</dbReference>
<dbReference type="Proteomes" id="UP001159363">
    <property type="component" value="Chromosome 4"/>
</dbReference>
<keyword evidence="3" id="KW-0472">Membrane</keyword>
<dbReference type="SMART" id="SM00358">
    <property type="entry name" value="DSRM"/>
    <property type="match status" value="3"/>
</dbReference>
<keyword evidence="3" id="KW-1133">Transmembrane helix</keyword>
<reference evidence="5 6" key="1">
    <citation type="submission" date="2023-02" db="EMBL/GenBank/DDBJ databases">
        <title>LHISI_Scaffold_Assembly.</title>
        <authorList>
            <person name="Stuart O.P."/>
            <person name="Cleave R."/>
            <person name="Magrath M.J.L."/>
            <person name="Mikheyev A.S."/>
        </authorList>
    </citation>
    <scope>NUCLEOTIDE SEQUENCE [LARGE SCALE GENOMIC DNA]</scope>
    <source>
        <strain evidence="5">Daus_M_001</strain>
        <tissue evidence="5">Leg muscle</tissue>
    </source>
</reference>
<accession>A0ABQ9HI42</accession>
<dbReference type="SUPFAM" id="SSF54768">
    <property type="entry name" value="dsRNA-binding domain-like"/>
    <property type="match status" value="3"/>
</dbReference>
<feature type="domain" description="DRBM" evidence="4">
    <location>
        <begin position="276"/>
        <end position="344"/>
    </location>
</feature>
<dbReference type="InterPro" id="IPR051247">
    <property type="entry name" value="RLC_Component"/>
</dbReference>
<keyword evidence="1 2" id="KW-0694">RNA-binding</keyword>
<dbReference type="PANTHER" id="PTHR46205">
    <property type="entry name" value="LOQUACIOUS, ISOFORM B"/>
    <property type="match status" value="1"/>
</dbReference>
<dbReference type="PANTHER" id="PTHR46205:SF3">
    <property type="entry name" value="LOQUACIOUS, ISOFORM B"/>
    <property type="match status" value="1"/>
</dbReference>
<evidence type="ECO:0000259" key="4">
    <source>
        <dbReference type="PROSITE" id="PS50137"/>
    </source>
</evidence>
<sequence>MAVPLFYYTSRDNFECINQLGLIWTSIGIAGYGIYLTEMTPRSGRKTVAEHLYKDHQNKYTNTEICLETDSNTISAEKLIEYSEEKIWKTNTQLGLASFSALYVATSNSLWQKSEVNKFIRKEHEALNPYSKSPISQLQEMVARSGIQPNYTITYDGTAFLCIVSVIYNKRAEGKGSTKQIAKTEAAKNLLRTLIVGTSENFATEARHVYLNEENNLKKEEELLCDAVDSMHVREVKAEISKCPGILHLSTKNTEVIPKVESVLQMPSHIPEVNYNPVGKLQEFCVNISLPMPLYTAVPLEINNQGNNFMVTVKVGEVVGEGSGPTKKSAKKAAAEDMLLKLGVFIRREVSESQKKFTSSAPAVVGDVIEAQNYSNSNQEVSNPIGKLQEFCVAKGLPMPNYSEVSETGAPHAKTFIIKCSLRGYLEYGTGLSKKDAKHNAALKMWKIVTNN</sequence>
<dbReference type="PROSITE" id="PS50137">
    <property type="entry name" value="DS_RBD"/>
    <property type="match status" value="3"/>
</dbReference>
<evidence type="ECO:0000256" key="2">
    <source>
        <dbReference type="PROSITE-ProRule" id="PRU00266"/>
    </source>
</evidence>
<feature type="transmembrane region" description="Helical" evidence="3">
    <location>
        <begin position="20"/>
        <end position="37"/>
    </location>
</feature>
<feature type="domain" description="DRBM" evidence="4">
    <location>
        <begin position="133"/>
        <end position="196"/>
    </location>
</feature>
<dbReference type="Gene3D" id="3.30.160.20">
    <property type="match status" value="3"/>
</dbReference>
<evidence type="ECO:0000313" key="6">
    <source>
        <dbReference type="Proteomes" id="UP001159363"/>
    </source>
</evidence>
<gene>
    <name evidence="5" type="ORF">PR048_015796</name>
</gene>
<feature type="domain" description="DRBM" evidence="4">
    <location>
        <begin position="383"/>
        <end position="451"/>
    </location>
</feature>
<evidence type="ECO:0000313" key="5">
    <source>
        <dbReference type="EMBL" id="KAJ8883940.1"/>
    </source>
</evidence>
<dbReference type="InterPro" id="IPR014720">
    <property type="entry name" value="dsRBD_dom"/>
</dbReference>
<evidence type="ECO:0000256" key="1">
    <source>
        <dbReference type="ARBA" id="ARBA00022884"/>
    </source>
</evidence>
<evidence type="ECO:0000256" key="3">
    <source>
        <dbReference type="SAM" id="Phobius"/>
    </source>
</evidence>